<dbReference type="GO" id="GO:0016787">
    <property type="term" value="F:hydrolase activity"/>
    <property type="evidence" value="ECO:0007669"/>
    <property type="project" value="UniProtKB-KW"/>
</dbReference>
<dbReference type="PANTHER" id="PTHR11895:SF169">
    <property type="entry name" value="GLUTAMYL-TRNA(GLN) AMIDOTRANSFERASE"/>
    <property type="match status" value="1"/>
</dbReference>
<dbReference type="InterPro" id="IPR023631">
    <property type="entry name" value="Amidase_dom"/>
</dbReference>
<organism evidence="3 4">
    <name type="scientific">Bradyrhizobium lablabi</name>
    <dbReference type="NCBI Taxonomy" id="722472"/>
    <lineage>
        <taxon>Bacteria</taxon>
        <taxon>Pseudomonadati</taxon>
        <taxon>Pseudomonadota</taxon>
        <taxon>Alphaproteobacteria</taxon>
        <taxon>Hyphomicrobiales</taxon>
        <taxon>Nitrobacteraceae</taxon>
        <taxon>Bradyrhizobium</taxon>
    </lineage>
</organism>
<dbReference type="Gene3D" id="1.20.58.1700">
    <property type="match status" value="1"/>
</dbReference>
<keyword evidence="3" id="KW-0378">Hydrolase</keyword>
<evidence type="ECO:0000259" key="1">
    <source>
        <dbReference type="Pfam" id="PF01425"/>
    </source>
</evidence>
<dbReference type="InterPro" id="IPR053844">
    <property type="entry name" value="AH_C"/>
</dbReference>
<evidence type="ECO:0000313" key="4">
    <source>
        <dbReference type="Proteomes" id="UP000183208"/>
    </source>
</evidence>
<dbReference type="Gene3D" id="3.90.1300.10">
    <property type="entry name" value="Amidase signature (AS) domain"/>
    <property type="match status" value="1"/>
</dbReference>
<accession>A0A1M7AD22</accession>
<dbReference type="Pfam" id="PF01425">
    <property type="entry name" value="Amidase"/>
    <property type="match status" value="1"/>
</dbReference>
<dbReference type="Gene3D" id="3.10.490.10">
    <property type="entry name" value="Gamma-glutamyl cyclotransferase-like"/>
    <property type="match status" value="1"/>
</dbReference>
<gene>
    <name evidence="3" type="ORF">SAMN05444171_3991</name>
</gene>
<evidence type="ECO:0000313" key="3">
    <source>
        <dbReference type="EMBL" id="SED39366.1"/>
    </source>
</evidence>
<dbReference type="InterPro" id="IPR000120">
    <property type="entry name" value="Amidase"/>
</dbReference>
<dbReference type="Proteomes" id="UP000183208">
    <property type="component" value="Unassembled WGS sequence"/>
</dbReference>
<evidence type="ECO:0000259" key="2">
    <source>
        <dbReference type="Pfam" id="PF21986"/>
    </source>
</evidence>
<dbReference type="AlphaFoldDB" id="A0A1M7AD22"/>
<reference evidence="3 4" key="1">
    <citation type="submission" date="2016-10" db="EMBL/GenBank/DDBJ databases">
        <authorList>
            <person name="de Groot N.N."/>
        </authorList>
    </citation>
    <scope>NUCLEOTIDE SEQUENCE [LARGE SCALE GENOMIC DNA]</scope>
    <source>
        <strain evidence="3 4">GAS522</strain>
    </source>
</reference>
<sequence>MGHPLTETVAAIVAAHRAGTMTPAQTVARSYQRIRDYNDPAVFISLRDEKAAIAEAEALSAKDGGALPLLGVPVAVKDNIDALGLATTAACPAFSYSPAQDSTAVARLRAAGAIIIGKTNLDQFATGLVGVRSPYGIPVNPIRADLVPGGSSSGSGVAVSAGLVPLALGTDTAGSGRVPAMLNNIVGLKPSLGLISTAGLVPACRTLDCISIFSLTVDDAMTALAAMAGPDGADPFSRSRPLGEISAFPGQLRLGVPRKGQLIFFGDTASEKAYGEALERWTSLGATLVEFDLEPFYETARLLYEGPWVAERYLVIRNLLASSPDSIHPVTREITAAGARLTAADTFSSLYRLQGLRRIAERTFANLDAIVLPTAPTAYSTAQVLANPIELNSRLGTYTNFVNLLDLCGLALPAAMRPDGIPFGITLLAPAGHDAQLASIGRAFHADTKLKMGAKGLTQPPLAAPSTSLVGDEIAIAVVGAHLSGMALNGELQALNGRLLEAATTAPDYKLYALDTTPPKPGMLRVNAGTGTAIKLELWALSAAAFGKFVAAIPPPMSIGTLRLADGRDVKGFMVEPIAAEGARDISTFGGWRAFVAEKAAV</sequence>
<dbReference type="EMBL" id="FNTI01000001">
    <property type="protein sequence ID" value="SED39366.1"/>
    <property type="molecule type" value="Genomic_DNA"/>
</dbReference>
<dbReference type="OrthoDB" id="9811471at2"/>
<feature type="domain" description="Allophanate hydrolase C-terminal" evidence="2">
    <location>
        <begin position="475"/>
        <end position="596"/>
    </location>
</feature>
<dbReference type="PANTHER" id="PTHR11895">
    <property type="entry name" value="TRANSAMIDASE"/>
    <property type="match status" value="1"/>
</dbReference>
<dbReference type="Pfam" id="PF21986">
    <property type="entry name" value="AH_C"/>
    <property type="match status" value="1"/>
</dbReference>
<dbReference type="NCBIfam" id="NF006043">
    <property type="entry name" value="PRK08186.1"/>
    <property type="match status" value="1"/>
</dbReference>
<feature type="domain" description="Amidase" evidence="1">
    <location>
        <begin position="27"/>
        <end position="437"/>
    </location>
</feature>
<proteinExistence type="predicted"/>
<protein>
    <submittedName>
        <fullName evidence="3">Allophanate hydrolase</fullName>
    </submittedName>
</protein>
<dbReference type="InterPro" id="IPR036928">
    <property type="entry name" value="AS_sf"/>
</dbReference>
<dbReference type="RefSeq" id="WP_074822382.1">
    <property type="nucleotide sequence ID" value="NZ_FNTI01000001.1"/>
</dbReference>
<dbReference type="InterPro" id="IPR014085">
    <property type="entry name" value="Allophanate_hydrolase"/>
</dbReference>
<name>A0A1M7AD22_9BRAD</name>
<dbReference type="SUPFAM" id="SSF75304">
    <property type="entry name" value="Amidase signature (AS) enzymes"/>
    <property type="match status" value="1"/>
</dbReference>
<dbReference type="NCBIfam" id="TIGR02713">
    <property type="entry name" value="allophanate_hyd"/>
    <property type="match status" value="1"/>
</dbReference>